<evidence type="ECO:0000313" key="7">
    <source>
        <dbReference type="EMBL" id="SEK04600.1"/>
    </source>
</evidence>
<dbReference type="AlphaFoldDB" id="A0A1H7DZ47"/>
<evidence type="ECO:0000259" key="6">
    <source>
        <dbReference type="PROSITE" id="PS50893"/>
    </source>
</evidence>
<protein>
    <submittedName>
        <fullName evidence="7">Oligopeptide transport system ATP-binding protein</fullName>
    </submittedName>
</protein>
<dbReference type="PANTHER" id="PTHR43776">
    <property type="entry name" value="TRANSPORT ATP-BINDING PROTEIN"/>
    <property type="match status" value="1"/>
</dbReference>
<evidence type="ECO:0000256" key="4">
    <source>
        <dbReference type="ARBA" id="ARBA00022741"/>
    </source>
</evidence>
<dbReference type="PROSITE" id="PS50893">
    <property type="entry name" value="ABC_TRANSPORTER_2"/>
    <property type="match status" value="1"/>
</dbReference>
<evidence type="ECO:0000256" key="1">
    <source>
        <dbReference type="ARBA" id="ARBA00004417"/>
    </source>
</evidence>
<dbReference type="OrthoDB" id="9802264at2"/>
<dbReference type="InterPro" id="IPR003593">
    <property type="entry name" value="AAA+_ATPase"/>
</dbReference>
<dbReference type="FunFam" id="3.40.50.300:FF:000016">
    <property type="entry name" value="Oligopeptide ABC transporter ATP-binding component"/>
    <property type="match status" value="1"/>
</dbReference>
<dbReference type="PANTHER" id="PTHR43776:SF7">
    <property type="entry name" value="D,D-DIPEPTIDE TRANSPORT ATP-BINDING PROTEIN DDPF-RELATED"/>
    <property type="match status" value="1"/>
</dbReference>
<keyword evidence="3" id="KW-0813">Transport</keyword>
<evidence type="ECO:0000313" key="8">
    <source>
        <dbReference type="Proteomes" id="UP000199379"/>
    </source>
</evidence>
<dbReference type="STRING" id="1227549.SAMN05444007_11359"/>
<organism evidence="7 8">
    <name type="scientific">Cribrihabitans marinus</name>
    <dbReference type="NCBI Taxonomy" id="1227549"/>
    <lineage>
        <taxon>Bacteria</taxon>
        <taxon>Pseudomonadati</taxon>
        <taxon>Pseudomonadota</taxon>
        <taxon>Alphaproteobacteria</taxon>
        <taxon>Rhodobacterales</taxon>
        <taxon>Paracoccaceae</taxon>
        <taxon>Cribrihabitans</taxon>
    </lineage>
</organism>
<evidence type="ECO:0000256" key="5">
    <source>
        <dbReference type="ARBA" id="ARBA00022840"/>
    </source>
</evidence>
<dbReference type="GO" id="GO:0005524">
    <property type="term" value="F:ATP binding"/>
    <property type="evidence" value="ECO:0007669"/>
    <property type="project" value="UniProtKB-KW"/>
</dbReference>
<dbReference type="RefSeq" id="WP_092370733.1">
    <property type="nucleotide sequence ID" value="NZ_BMGV01000012.1"/>
</dbReference>
<dbReference type="SUPFAM" id="SSF52540">
    <property type="entry name" value="P-loop containing nucleoside triphosphate hydrolases"/>
    <property type="match status" value="1"/>
</dbReference>
<dbReference type="Pfam" id="PF00005">
    <property type="entry name" value="ABC_tran"/>
    <property type="match status" value="1"/>
</dbReference>
<dbReference type="InterPro" id="IPR013563">
    <property type="entry name" value="Oligopep_ABC_C"/>
</dbReference>
<accession>A0A1H7DZ47</accession>
<dbReference type="InterPro" id="IPR050319">
    <property type="entry name" value="ABC_transp_ATP-bind"/>
</dbReference>
<proteinExistence type="inferred from homology"/>
<dbReference type="Gene3D" id="3.40.50.300">
    <property type="entry name" value="P-loop containing nucleotide triphosphate hydrolases"/>
    <property type="match status" value="1"/>
</dbReference>
<dbReference type="NCBIfam" id="TIGR01727">
    <property type="entry name" value="oligo_HPY"/>
    <property type="match status" value="1"/>
</dbReference>
<keyword evidence="8" id="KW-1185">Reference proteome</keyword>
<evidence type="ECO:0000256" key="2">
    <source>
        <dbReference type="ARBA" id="ARBA00005417"/>
    </source>
</evidence>
<sequence>MTGWLEIRDLSVDFPVGGTRRNPVLLHALRSVDISVPRGSVFGIVGESGCGKSTLARVVGGLTDPTSGEVSLEGQTLGAERHGADRRRIQMVFQDPGASLNPAMSVRRMLTQLLRHHRLVPDDQIDARLAELMAMVNMPRPTLDRHPRALSGGQRQRIAIARALALEPEILIADEPTSALDVSVQASVLNLLRGLVRDLGMTMIFISHDLATVRHICDEVAVMYLGRIVERAPTGDLFTAPRHPYTGALMSAVPRIGAPARRRIVPLDAEQPSPMAPIEGCAFHNRCPLAVAECAAHRPPLNGTGHAWACHNPLDPEPEEDGNAAR</sequence>
<dbReference type="InterPro" id="IPR003439">
    <property type="entry name" value="ABC_transporter-like_ATP-bd"/>
</dbReference>
<reference evidence="7 8" key="1">
    <citation type="submission" date="2016-10" db="EMBL/GenBank/DDBJ databases">
        <authorList>
            <person name="de Groot N.N."/>
        </authorList>
    </citation>
    <scope>NUCLEOTIDE SEQUENCE [LARGE SCALE GENOMIC DNA]</scope>
    <source>
        <strain evidence="7 8">DSM 29340</strain>
    </source>
</reference>
<evidence type="ECO:0000256" key="3">
    <source>
        <dbReference type="ARBA" id="ARBA00022448"/>
    </source>
</evidence>
<dbReference type="SMART" id="SM00382">
    <property type="entry name" value="AAA"/>
    <property type="match status" value="1"/>
</dbReference>
<dbReference type="GO" id="GO:0005886">
    <property type="term" value="C:plasma membrane"/>
    <property type="evidence" value="ECO:0007669"/>
    <property type="project" value="UniProtKB-SubCell"/>
</dbReference>
<dbReference type="PROSITE" id="PS00211">
    <property type="entry name" value="ABC_TRANSPORTER_1"/>
    <property type="match status" value="1"/>
</dbReference>
<dbReference type="InterPro" id="IPR027417">
    <property type="entry name" value="P-loop_NTPase"/>
</dbReference>
<dbReference type="GO" id="GO:0055085">
    <property type="term" value="P:transmembrane transport"/>
    <property type="evidence" value="ECO:0007669"/>
    <property type="project" value="UniProtKB-ARBA"/>
</dbReference>
<dbReference type="GO" id="GO:0016887">
    <property type="term" value="F:ATP hydrolysis activity"/>
    <property type="evidence" value="ECO:0007669"/>
    <property type="project" value="InterPro"/>
</dbReference>
<keyword evidence="5 7" id="KW-0067">ATP-binding</keyword>
<feature type="domain" description="ABC transporter" evidence="6">
    <location>
        <begin position="5"/>
        <end position="250"/>
    </location>
</feature>
<comment type="similarity">
    <text evidence="2">Belongs to the ABC transporter superfamily.</text>
</comment>
<dbReference type="Proteomes" id="UP000199379">
    <property type="component" value="Unassembled WGS sequence"/>
</dbReference>
<gene>
    <name evidence="7" type="ORF">SAMN05444007_11359</name>
</gene>
<dbReference type="CDD" id="cd03257">
    <property type="entry name" value="ABC_NikE_OppD_transporters"/>
    <property type="match status" value="1"/>
</dbReference>
<dbReference type="InterPro" id="IPR017871">
    <property type="entry name" value="ABC_transporter-like_CS"/>
</dbReference>
<comment type="subcellular location">
    <subcellularLocation>
        <location evidence="1">Cell inner membrane</location>
        <topology evidence="1">Peripheral membrane protein</topology>
    </subcellularLocation>
</comment>
<dbReference type="EMBL" id="FNYD01000013">
    <property type="protein sequence ID" value="SEK04600.1"/>
    <property type="molecule type" value="Genomic_DNA"/>
</dbReference>
<keyword evidence="4" id="KW-0547">Nucleotide-binding</keyword>
<dbReference type="GO" id="GO:0015833">
    <property type="term" value="P:peptide transport"/>
    <property type="evidence" value="ECO:0007669"/>
    <property type="project" value="InterPro"/>
</dbReference>
<dbReference type="Pfam" id="PF08352">
    <property type="entry name" value="oligo_HPY"/>
    <property type="match status" value="1"/>
</dbReference>
<name>A0A1H7DZ47_9RHOB</name>